<dbReference type="EMBL" id="JABVXQ010000014">
    <property type="protein sequence ID" value="KAF6078136.1"/>
    <property type="molecule type" value="Genomic_DNA"/>
</dbReference>
<dbReference type="GO" id="GO:0009986">
    <property type="term" value="C:cell surface"/>
    <property type="evidence" value="ECO:0007669"/>
    <property type="project" value="TreeGrafter"/>
</dbReference>
<keyword evidence="6" id="KW-0964">Secreted</keyword>
<dbReference type="GO" id="GO:0006417">
    <property type="term" value="P:regulation of translation"/>
    <property type="evidence" value="ECO:0007669"/>
    <property type="project" value="UniProtKB-KW"/>
</dbReference>
<dbReference type="FunFam" id="6.10.250.3250:FF:000001">
    <property type="entry name" value="60S ribosomal protein L13a"/>
    <property type="match status" value="1"/>
</dbReference>
<keyword evidence="7 25" id="KW-0812">Transmembrane</keyword>
<keyword evidence="4" id="KW-1003">Cell membrane</keyword>
<keyword evidence="9" id="KW-0810">Translation regulation</keyword>
<keyword evidence="10" id="KW-0164">Citrullination</keyword>
<evidence type="ECO:0000256" key="7">
    <source>
        <dbReference type="ARBA" id="ARBA00022692"/>
    </source>
</evidence>
<evidence type="ECO:0000313" key="27">
    <source>
        <dbReference type="EMBL" id="KAF6078136.1"/>
    </source>
</evidence>
<keyword evidence="8 26" id="KW-0732">Signal</keyword>
<evidence type="ECO:0000256" key="19">
    <source>
        <dbReference type="ARBA" id="ARBA00035367"/>
    </source>
</evidence>
<dbReference type="FunFam" id="1.20.1250.10:FF:000016">
    <property type="entry name" value="Fms-related tyrosine kinase 3 ligand"/>
    <property type="match status" value="1"/>
</dbReference>
<dbReference type="InterPro" id="IPR005755">
    <property type="entry name" value="Ribosomal_uL13_euk/arc"/>
</dbReference>
<gene>
    <name evidence="27" type="ORF">HJG60_009043</name>
</gene>
<dbReference type="Pfam" id="PF00572">
    <property type="entry name" value="Ribosomal_L13"/>
    <property type="match status" value="1"/>
</dbReference>
<dbReference type="SUPFAM" id="SSF47266">
    <property type="entry name" value="4-helical cytokines"/>
    <property type="match status" value="1"/>
</dbReference>
<evidence type="ECO:0000256" key="4">
    <source>
        <dbReference type="ARBA" id="ARBA00022475"/>
    </source>
</evidence>
<evidence type="ECO:0000256" key="26">
    <source>
        <dbReference type="SAM" id="SignalP"/>
    </source>
</evidence>
<dbReference type="GO" id="GO:0030971">
    <property type="term" value="F:receptor tyrosine kinase binding"/>
    <property type="evidence" value="ECO:0007669"/>
    <property type="project" value="TreeGrafter"/>
</dbReference>
<evidence type="ECO:0000256" key="2">
    <source>
        <dbReference type="ARBA" id="ARBA00004613"/>
    </source>
</evidence>
<feature type="compositionally biased region" description="Low complexity" evidence="24">
    <location>
        <begin position="239"/>
        <end position="251"/>
    </location>
</feature>
<evidence type="ECO:0000256" key="14">
    <source>
        <dbReference type="ARBA" id="ARBA00023157"/>
    </source>
</evidence>
<comment type="subcellular location">
    <subcellularLocation>
        <location evidence="1">Cell membrane</location>
        <topology evidence="1">Single-pass type I membrane protein</topology>
    </subcellularLocation>
    <subcellularLocation>
        <location evidence="2">Secreted</location>
    </subcellularLocation>
</comment>
<evidence type="ECO:0000256" key="15">
    <source>
        <dbReference type="ARBA" id="ARBA00023180"/>
    </source>
</evidence>
<dbReference type="GO" id="GO:0097028">
    <property type="term" value="P:dendritic cell differentiation"/>
    <property type="evidence" value="ECO:0007669"/>
    <property type="project" value="UniProtKB-ARBA"/>
</dbReference>
<reference evidence="27 28" key="1">
    <citation type="journal article" date="2020" name="Nature">
        <title>Six reference-quality genomes reveal evolution of bat adaptations.</title>
        <authorList>
            <person name="Jebb D."/>
            <person name="Huang Z."/>
            <person name="Pippel M."/>
            <person name="Hughes G.M."/>
            <person name="Lavrichenko K."/>
            <person name="Devanna P."/>
            <person name="Winkler S."/>
            <person name="Jermiin L.S."/>
            <person name="Skirmuntt E.C."/>
            <person name="Katzourakis A."/>
            <person name="Burkitt-Gray L."/>
            <person name="Ray D.A."/>
            <person name="Sullivan K.A.M."/>
            <person name="Roscito J.G."/>
            <person name="Kirilenko B.M."/>
            <person name="Davalos L.M."/>
            <person name="Corthals A.P."/>
            <person name="Power M.L."/>
            <person name="Jones G."/>
            <person name="Ransome R.D."/>
            <person name="Dechmann D.K.N."/>
            <person name="Locatelli A.G."/>
            <person name="Puechmaille S.J."/>
            <person name="Fedrigo O."/>
            <person name="Jarvis E.D."/>
            <person name="Hiller M."/>
            <person name="Vernes S.C."/>
            <person name="Myers E.W."/>
            <person name="Teeling E.C."/>
        </authorList>
    </citation>
    <scope>NUCLEOTIDE SEQUENCE [LARGE SCALE GENOMIC DNA]</scope>
    <source>
        <strain evidence="27">Bat1K_MPI-CBG_1</strain>
    </source>
</reference>
<feature type="chain" id="PRO_5032853383" description="Fms-related tyrosine kinase 3 ligand" evidence="26">
    <location>
        <begin position="27"/>
        <end position="474"/>
    </location>
</feature>
<feature type="region of interest" description="Disordered" evidence="24">
    <location>
        <begin position="236"/>
        <end position="257"/>
    </location>
</feature>
<dbReference type="Gene3D" id="6.10.250.3250">
    <property type="match status" value="1"/>
</dbReference>
<dbReference type="GO" id="GO:0005615">
    <property type="term" value="C:extracellular space"/>
    <property type="evidence" value="ECO:0007669"/>
    <property type="project" value="UniProtKB-KW"/>
</dbReference>
<dbReference type="InterPro" id="IPR005822">
    <property type="entry name" value="Ribosomal_uL13"/>
</dbReference>
<dbReference type="HAMAP" id="MF_01366">
    <property type="entry name" value="Ribosomal_uL13"/>
    <property type="match status" value="1"/>
</dbReference>
<dbReference type="GO" id="GO:0005125">
    <property type="term" value="F:cytokine activity"/>
    <property type="evidence" value="ECO:0007669"/>
    <property type="project" value="UniProtKB-KW"/>
</dbReference>
<keyword evidence="5" id="KW-0202">Cytokine</keyword>
<evidence type="ECO:0000256" key="22">
    <source>
        <dbReference type="ARBA" id="ARBA00075998"/>
    </source>
</evidence>
<evidence type="ECO:0000256" key="9">
    <source>
        <dbReference type="ARBA" id="ARBA00022845"/>
    </source>
</evidence>
<evidence type="ECO:0000256" key="23">
    <source>
        <dbReference type="RuleBase" id="RU003877"/>
    </source>
</evidence>
<dbReference type="Pfam" id="PF02947">
    <property type="entry name" value="Flt3_lig"/>
    <property type="match status" value="1"/>
</dbReference>
<evidence type="ECO:0000256" key="21">
    <source>
        <dbReference type="ARBA" id="ARBA00071640"/>
    </source>
</evidence>
<evidence type="ECO:0000256" key="11">
    <source>
        <dbReference type="ARBA" id="ARBA00022980"/>
    </source>
</evidence>
<evidence type="ECO:0000256" key="12">
    <source>
        <dbReference type="ARBA" id="ARBA00022989"/>
    </source>
</evidence>
<dbReference type="SUPFAM" id="SSF52161">
    <property type="entry name" value="Ribosomal protein L13"/>
    <property type="match status" value="1"/>
</dbReference>
<dbReference type="PANTHER" id="PTHR11032">
    <property type="entry name" value="SL CYTOKINE"/>
    <property type="match status" value="1"/>
</dbReference>
<evidence type="ECO:0000256" key="5">
    <source>
        <dbReference type="ARBA" id="ARBA00022514"/>
    </source>
</evidence>
<dbReference type="Proteomes" id="UP000664940">
    <property type="component" value="Unassembled WGS sequence"/>
</dbReference>
<dbReference type="InterPro" id="IPR004213">
    <property type="entry name" value="Flt3_lig"/>
</dbReference>
<dbReference type="GO" id="GO:0003735">
    <property type="term" value="F:structural constituent of ribosome"/>
    <property type="evidence" value="ECO:0007669"/>
    <property type="project" value="InterPro"/>
</dbReference>
<evidence type="ECO:0000256" key="18">
    <source>
        <dbReference type="ARBA" id="ARBA00035201"/>
    </source>
</evidence>
<comment type="caution">
    <text evidence="27">The sequence shown here is derived from an EMBL/GenBank/DDBJ whole genome shotgun (WGS) entry which is preliminary data.</text>
</comment>
<evidence type="ECO:0000313" key="28">
    <source>
        <dbReference type="Proteomes" id="UP000664940"/>
    </source>
</evidence>
<comment type="similarity">
    <text evidence="3 23">Belongs to the universal ribosomal protein uL13 family.</text>
</comment>
<evidence type="ECO:0000256" key="16">
    <source>
        <dbReference type="ARBA" id="ARBA00023274"/>
    </source>
</evidence>
<dbReference type="GO" id="GO:0008284">
    <property type="term" value="P:positive regulation of cell population proliferation"/>
    <property type="evidence" value="ECO:0007669"/>
    <property type="project" value="TreeGrafter"/>
</dbReference>
<sequence length="474" mass="53811">MTVLAPAWSPVTPLLLLLLLSPGLCGTPDCTFPHSPISSTFADTIHKLSDYLLEDYPVTVAANLHDDKLCGAFWRLVLAQRCMERLKTVAGSQMQQLLEDVNTEIYFVTSCALQPIPSCLRYVQTNISHLLQDTSEQLVALKPWITRWNFSGCLELRCQPDSSTLLPSRSPKALEATDLPAAQAPLLLLLLLPLALLLVATVWCLYWRRRRWRTPYPGEQWDLDTHTHDTLANEVTECGSRGSSDVPSSSPATRDKKPCARISSFPRRLPKMAEGQVLVLDGRGHLLGRLAAIVAKQVLLGRKVVVVRCEGINISGNFYRNKLKYLAFLRKRMNTNPSRGPYHFRAPSRIFWRTVRGMLPHKTKRGQAALDRLKVFDGIPPPYDKKKRMVVPAALKVVRLKPTRKFAYLGRLAHEVGWKYQAVTATLEEKRKEKAKIHYRKKKQLMRLRKQAEKNLEKKIDTYTEVLKTHGLLV</sequence>
<comment type="function">
    <text evidence="20">Associated with ribosomes but is not required for canonical ribosome function and has extra-ribosomal functions. Component of the GAIT (gamma interferon-activated inhibitor of translation) complex which mediates interferon-gamma-induced transcript-selective translation inhibition in inflammation processes. Upon interferon-gamma activation and subsequent phosphorylation dissociates from the ribosome and assembles into the GAIT complex which binds to stem loop-containing GAIT elements in the 3'-UTR of diverse inflammatory mRNAs (such as ceruplasmin) and suppresses their translation. In the GAIT complex interacts with m7G cap-bound eIF4G at or near the eIF3-binding site and blocks the recruitment of the 43S ribosomal complex. Involved in methylation of rRNA.</text>
</comment>
<name>A0A833YS34_9CHIR</name>
<dbReference type="PANTHER" id="PTHR11032:SF1">
    <property type="entry name" value="FMS-RELATED TYROSINE KINASE 3 LIGAND"/>
    <property type="match status" value="1"/>
</dbReference>
<feature type="signal peptide" evidence="26">
    <location>
        <begin position="1"/>
        <end position="26"/>
    </location>
</feature>
<evidence type="ECO:0000256" key="20">
    <source>
        <dbReference type="ARBA" id="ARBA00045421"/>
    </source>
</evidence>
<evidence type="ECO:0000256" key="24">
    <source>
        <dbReference type="SAM" id="MobiDB-lite"/>
    </source>
</evidence>
<evidence type="ECO:0000256" key="25">
    <source>
        <dbReference type="SAM" id="Phobius"/>
    </source>
</evidence>
<evidence type="ECO:0000256" key="8">
    <source>
        <dbReference type="ARBA" id="ARBA00022729"/>
    </source>
</evidence>
<evidence type="ECO:0000256" key="3">
    <source>
        <dbReference type="ARBA" id="ARBA00006227"/>
    </source>
</evidence>
<dbReference type="GO" id="GO:0030183">
    <property type="term" value="P:B cell differentiation"/>
    <property type="evidence" value="ECO:0007669"/>
    <property type="project" value="UniProtKB-ARBA"/>
</dbReference>
<dbReference type="GO" id="GO:0005886">
    <property type="term" value="C:plasma membrane"/>
    <property type="evidence" value="ECO:0007669"/>
    <property type="project" value="UniProtKB-SubCell"/>
</dbReference>
<evidence type="ECO:0000256" key="13">
    <source>
        <dbReference type="ARBA" id="ARBA00023136"/>
    </source>
</evidence>
<dbReference type="NCBIfam" id="TIGR01077">
    <property type="entry name" value="L13_A_E"/>
    <property type="match status" value="1"/>
</dbReference>
<evidence type="ECO:0000256" key="17">
    <source>
        <dbReference type="ARBA" id="ARBA00026018"/>
    </source>
</evidence>
<feature type="transmembrane region" description="Helical" evidence="25">
    <location>
        <begin position="186"/>
        <end position="206"/>
    </location>
</feature>
<keyword evidence="11 23" id="KW-0689">Ribosomal protein</keyword>
<dbReference type="PROSITE" id="PS00783">
    <property type="entry name" value="RIBOSOMAL_L13"/>
    <property type="match status" value="1"/>
</dbReference>
<keyword evidence="13 25" id="KW-0472">Membrane</keyword>
<dbReference type="GO" id="GO:0015934">
    <property type="term" value="C:large ribosomal subunit"/>
    <property type="evidence" value="ECO:0007669"/>
    <property type="project" value="InterPro"/>
</dbReference>
<protein>
    <recommendedName>
        <fullName evidence="21">Fms-related tyrosine kinase 3 ligand</fullName>
    </recommendedName>
    <alternativeName>
        <fullName evidence="19">60S ribosomal protein L13a</fullName>
    </alternativeName>
    <alternativeName>
        <fullName evidence="18">Large ribosomal subunit protein uL13</fullName>
    </alternativeName>
    <alternativeName>
        <fullName evidence="22">SL cytokine</fullName>
    </alternativeName>
</protein>
<evidence type="ECO:0000256" key="6">
    <source>
        <dbReference type="ARBA" id="ARBA00022525"/>
    </source>
</evidence>
<keyword evidence="12 25" id="KW-1133">Transmembrane helix</keyword>
<dbReference type="FunFam" id="3.90.1180.10:FF:000002">
    <property type="entry name" value="60S ribosomal protein L16"/>
    <property type="match status" value="1"/>
</dbReference>
<comment type="subunit">
    <text evidence="17">Component of the 60S ribosome. Component of the GAIT complex. Interacts with EIF4G1.</text>
</comment>
<organism evidence="27 28">
    <name type="scientific">Phyllostomus discolor</name>
    <name type="common">pale spear-nosed bat</name>
    <dbReference type="NCBI Taxonomy" id="89673"/>
    <lineage>
        <taxon>Eukaryota</taxon>
        <taxon>Metazoa</taxon>
        <taxon>Chordata</taxon>
        <taxon>Craniata</taxon>
        <taxon>Vertebrata</taxon>
        <taxon>Euteleostomi</taxon>
        <taxon>Mammalia</taxon>
        <taxon>Eutheria</taxon>
        <taxon>Laurasiatheria</taxon>
        <taxon>Chiroptera</taxon>
        <taxon>Yangochiroptera</taxon>
        <taxon>Phyllostomidae</taxon>
        <taxon>Phyllostominae</taxon>
        <taxon>Phyllostomus</taxon>
    </lineage>
</organism>
<dbReference type="CDD" id="cd00392">
    <property type="entry name" value="Ribosomal_L13"/>
    <property type="match status" value="1"/>
</dbReference>
<keyword evidence="16 23" id="KW-0687">Ribonucleoprotein</keyword>
<evidence type="ECO:0000256" key="1">
    <source>
        <dbReference type="ARBA" id="ARBA00004251"/>
    </source>
</evidence>
<accession>A0A833YS34</accession>
<dbReference type="Gene3D" id="1.20.1250.10">
    <property type="match status" value="1"/>
</dbReference>
<dbReference type="AlphaFoldDB" id="A0A833YS34"/>
<dbReference type="InterPro" id="IPR009079">
    <property type="entry name" value="4_helix_cytokine-like_core"/>
</dbReference>
<evidence type="ECO:0000256" key="10">
    <source>
        <dbReference type="ARBA" id="ARBA00022934"/>
    </source>
</evidence>
<dbReference type="InterPro" id="IPR023563">
    <property type="entry name" value="Ribosomal_uL13_CS"/>
</dbReference>
<dbReference type="InterPro" id="IPR036899">
    <property type="entry name" value="Ribosomal_uL13_sf"/>
</dbReference>
<dbReference type="GO" id="GO:0006412">
    <property type="term" value="P:translation"/>
    <property type="evidence" value="ECO:0007669"/>
    <property type="project" value="InterPro"/>
</dbReference>
<keyword evidence="15" id="KW-0325">Glycoprotein</keyword>
<proteinExistence type="inferred from homology"/>
<keyword evidence="14" id="KW-1015">Disulfide bond</keyword>
<dbReference type="Gene3D" id="3.90.1180.10">
    <property type="entry name" value="Ribosomal protein L13"/>
    <property type="match status" value="1"/>
</dbReference>